<feature type="domain" description="Chromo" evidence="2">
    <location>
        <begin position="9"/>
        <end position="46"/>
    </location>
</feature>
<feature type="compositionally biased region" description="Polar residues" evidence="1">
    <location>
        <begin position="76"/>
        <end position="93"/>
    </location>
</feature>
<organism evidence="3 4">
    <name type="scientific">Mycena belliarum</name>
    <dbReference type="NCBI Taxonomy" id="1033014"/>
    <lineage>
        <taxon>Eukaryota</taxon>
        <taxon>Fungi</taxon>
        <taxon>Dikarya</taxon>
        <taxon>Basidiomycota</taxon>
        <taxon>Agaricomycotina</taxon>
        <taxon>Agaricomycetes</taxon>
        <taxon>Agaricomycetidae</taxon>
        <taxon>Agaricales</taxon>
        <taxon>Marasmiineae</taxon>
        <taxon>Mycenaceae</taxon>
        <taxon>Mycena</taxon>
    </lineage>
</organism>
<evidence type="ECO:0000259" key="2">
    <source>
        <dbReference type="PROSITE" id="PS50013"/>
    </source>
</evidence>
<name>A0AAD6U4Z4_9AGAR</name>
<dbReference type="InterPro" id="IPR000953">
    <property type="entry name" value="Chromo/chromo_shadow_dom"/>
</dbReference>
<dbReference type="EMBL" id="JARJCN010000036">
    <property type="protein sequence ID" value="KAJ7084905.1"/>
    <property type="molecule type" value="Genomic_DNA"/>
</dbReference>
<feature type="compositionally biased region" description="Polar residues" evidence="1">
    <location>
        <begin position="127"/>
        <end position="146"/>
    </location>
</feature>
<evidence type="ECO:0000313" key="3">
    <source>
        <dbReference type="EMBL" id="KAJ7084905.1"/>
    </source>
</evidence>
<feature type="compositionally biased region" description="Acidic residues" evidence="1">
    <location>
        <begin position="170"/>
        <end position="182"/>
    </location>
</feature>
<feature type="compositionally biased region" description="Polar residues" evidence="1">
    <location>
        <begin position="236"/>
        <end position="247"/>
    </location>
</feature>
<feature type="compositionally biased region" description="Basic residues" evidence="1">
    <location>
        <begin position="63"/>
        <end position="74"/>
    </location>
</feature>
<dbReference type="PROSITE" id="PS50013">
    <property type="entry name" value="CHROMO_2"/>
    <property type="match status" value="1"/>
</dbReference>
<dbReference type="Gene3D" id="2.40.50.40">
    <property type="match status" value="1"/>
</dbReference>
<keyword evidence="4" id="KW-1185">Reference proteome</keyword>
<feature type="compositionally biased region" description="Polar residues" evidence="1">
    <location>
        <begin position="192"/>
        <end position="202"/>
    </location>
</feature>
<feature type="region of interest" description="Disordered" evidence="1">
    <location>
        <begin position="55"/>
        <end position="248"/>
    </location>
</feature>
<comment type="caution">
    <text evidence="3">The sequence shown here is derived from an EMBL/GenBank/DDBJ whole genome shotgun (WGS) entry which is preliminary data.</text>
</comment>
<protein>
    <recommendedName>
        <fullName evidence="2">Chromo domain-containing protein</fullName>
    </recommendedName>
</protein>
<evidence type="ECO:0000256" key="1">
    <source>
        <dbReference type="SAM" id="MobiDB-lite"/>
    </source>
</evidence>
<reference evidence="3" key="1">
    <citation type="submission" date="2023-03" db="EMBL/GenBank/DDBJ databases">
        <title>Massive genome expansion in bonnet fungi (Mycena s.s.) driven by repeated elements and novel gene families across ecological guilds.</title>
        <authorList>
            <consortium name="Lawrence Berkeley National Laboratory"/>
            <person name="Harder C.B."/>
            <person name="Miyauchi S."/>
            <person name="Viragh M."/>
            <person name="Kuo A."/>
            <person name="Thoen E."/>
            <person name="Andreopoulos B."/>
            <person name="Lu D."/>
            <person name="Skrede I."/>
            <person name="Drula E."/>
            <person name="Henrissat B."/>
            <person name="Morin E."/>
            <person name="Kohler A."/>
            <person name="Barry K."/>
            <person name="LaButti K."/>
            <person name="Morin E."/>
            <person name="Salamov A."/>
            <person name="Lipzen A."/>
            <person name="Mereny Z."/>
            <person name="Hegedus B."/>
            <person name="Baldrian P."/>
            <person name="Stursova M."/>
            <person name="Weitz H."/>
            <person name="Taylor A."/>
            <person name="Grigoriev I.V."/>
            <person name="Nagy L.G."/>
            <person name="Martin F."/>
            <person name="Kauserud H."/>
        </authorList>
    </citation>
    <scope>NUCLEOTIDE SEQUENCE</scope>
    <source>
        <strain evidence="3">CBHHK173m</strain>
    </source>
</reference>
<dbReference type="Proteomes" id="UP001222325">
    <property type="component" value="Unassembled WGS sequence"/>
</dbReference>
<proteinExistence type="predicted"/>
<accession>A0AAD6U4Z4</accession>
<feature type="compositionally biased region" description="Low complexity" evidence="1">
    <location>
        <begin position="209"/>
        <end position="222"/>
    </location>
</feature>
<dbReference type="AlphaFoldDB" id="A0AAD6U4Z4"/>
<gene>
    <name evidence="3" type="ORF">B0H15DRAFT_951390</name>
</gene>
<dbReference type="CDD" id="cd00024">
    <property type="entry name" value="CD_CSD"/>
    <property type="match status" value="1"/>
</dbReference>
<evidence type="ECO:0000313" key="4">
    <source>
        <dbReference type="Proteomes" id="UP001222325"/>
    </source>
</evidence>
<sequence>MSSDDEIHFPAIAILGERRSRYLVQWDGRDETGKPWPDSWEPKSNVTDDLVSAWKAKKADTKTKKKLAKQRARTGKPTTSRQRPVALTTQPGINSRAHDEVETFIMQSVPSTAEKRKSRRVSRAQAFFQSSPGSPISPATTPQIETQGKRKASGYPQKRPRRCRRLVVDSDVEMDSPGEEENIPTKAVGENDSLSPHSSPYSQLRYPDAHFASPSAAHSSISRGVPDNYAALHSPPTKSAQWSSAWPQTHRHVAALAVANPNKGIKARMRPRDPEWRGLPF</sequence>